<accession>A0A225MH79</accession>
<dbReference type="AlphaFoldDB" id="A0A225MH79"/>
<dbReference type="SUPFAM" id="SSF56059">
    <property type="entry name" value="Glutathione synthetase ATP-binding domain-like"/>
    <property type="match status" value="1"/>
</dbReference>
<comment type="caution">
    <text evidence="6">The sequence shown here is derived from an EMBL/GenBank/DDBJ whole genome shotgun (WGS) entry which is preliminary data.</text>
</comment>
<dbReference type="OrthoDB" id="8664175at2"/>
<gene>
    <name evidence="6" type="ORF">CEY11_11325</name>
</gene>
<reference evidence="7" key="1">
    <citation type="submission" date="2017-06" db="EMBL/GenBank/DDBJ databases">
        <title>Herbaspirillum phytohormonus sp. nov., isolated from the root nodule of Robinia pseudoacacia in lead-zinc mine.</title>
        <authorList>
            <person name="Fan M."/>
            <person name="Lin Y."/>
        </authorList>
    </citation>
    <scope>NUCLEOTIDE SEQUENCE [LARGE SCALE GENOMIC DNA]</scope>
    <source>
        <strain evidence="7">SC-089</strain>
    </source>
</reference>
<evidence type="ECO:0000256" key="3">
    <source>
        <dbReference type="ARBA" id="ARBA00022840"/>
    </source>
</evidence>
<dbReference type="FunFam" id="3.30.1490.20:FF:000020">
    <property type="entry name" value="Protein lysine acetyltransferase"/>
    <property type="match status" value="1"/>
</dbReference>
<dbReference type="Pfam" id="PF13549">
    <property type="entry name" value="ATP-grasp_5"/>
    <property type="match status" value="1"/>
</dbReference>
<evidence type="ECO:0000256" key="4">
    <source>
        <dbReference type="ARBA" id="ARBA00060888"/>
    </source>
</evidence>
<dbReference type="SUPFAM" id="SSF51735">
    <property type="entry name" value="NAD(P)-binding Rossmann-fold domains"/>
    <property type="match status" value="1"/>
</dbReference>
<dbReference type="PANTHER" id="PTHR43334:SF1">
    <property type="entry name" value="3-HYDROXYPROPIONATE--COA LIGASE [ADP-FORMING]"/>
    <property type="match status" value="1"/>
</dbReference>
<dbReference type="SUPFAM" id="SSF52210">
    <property type="entry name" value="Succinyl-CoA synthetase domains"/>
    <property type="match status" value="2"/>
</dbReference>
<comment type="similarity">
    <text evidence="4">In the N-terminal section; belongs to the acetate CoA ligase alpha subunit family.</text>
</comment>
<dbReference type="Pfam" id="PF13380">
    <property type="entry name" value="CoA_binding_2"/>
    <property type="match status" value="1"/>
</dbReference>
<dbReference type="InterPro" id="IPR003781">
    <property type="entry name" value="CoA-bd"/>
</dbReference>
<keyword evidence="7" id="KW-1185">Reference proteome</keyword>
<dbReference type="Proteomes" id="UP000214603">
    <property type="component" value="Unassembled WGS sequence"/>
</dbReference>
<keyword evidence="2" id="KW-0547">Nucleotide-binding</keyword>
<dbReference type="Gene3D" id="3.30.1490.20">
    <property type="entry name" value="ATP-grasp fold, A domain"/>
    <property type="match status" value="1"/>
</dbReference>
<name>A0A225MH79_9BURK</name>
<dbReference type="InterPro" id="IPR013815">
    <property type="entry name" value="ATP_grasp_subdomain_1"/>
</dbReference>
<evidence type="ECO:0000313" key="7">
    <source>
        <dbReference type="Proteomes" id="UP000214603"/>
    </source>
</evidence>
<evidence type="ECO:0000256" key="2">
    <source>
        <dbReference type="ARBA" id="ARBA00022741"/>
    </source>
</evidence>
<dbReference type="EMBL" id="NJIH01000006">
    <property type="protein sequence ID" value="OWT60242.1"/>
    <property type="molecule type" value="Genomic_DNA"/>
</dbReference>
<dbReference type="GO" id="GO:0016874">
    <property type="term" value="F:ligase activity"/>
    <property type="evidence" value="ECO:0007669"/>
    <property type="project" value="UniProtKB-KW"/>
</dbReference>
<dbReference type="InterPro" id="IPR051538">
    <property type="entry name" value="Acyl-CoA_Synth/Transferase"/>
</dbReference>
<keyword evidence="1" id="KW-0436">Ligase</keyword>
<evidence type="ECO:0000259" key="5">
    <source>
        <dbReference type="SMART" id="SM00881"/>
    </source>
</evidence>
<dbReference type="GO" id="GO:0005524">
    <property type="term" value="F:ATP binding"/>
    <property type="evidence" value="ECO:0007669"/>
    <property type="project" value="UniProtKB-KW"/>
</dbReference>
<dbReference type="InterPro" id="IPR032875">
    <property type="entry name" value="Succ_CoA_lig_flav_dom"/>
</dbReference>
<keyword evidence="3" id="KW-0067">ATP-binding</keyword>
<dbReference type="InterPro" id="IPR036291">
    <property type="entry name" value="NAD(P)-bd_dom_sf"/>
</dbReference>
<feature type="domain" description="CoA-binding" evidence="5">
    <location>
        <begin position="10"/>
        <end position="105"/>
    </location>
</feature>
<dbReference type="Gene3D" id="3.40.50.261">
    <property type="entry name" value="Succinyl-CoA synthetase domains"/>
    <property type="match status" value="2"/>
</dbReference>
<proteinExistence type="inferred from homology"/>
<sequence length="708" mass="74107">MLSPNVSAALLSPRSVALIGASTDLSKNSARPMRFMRKHGFQGRVYLVNARGGSVGDETVYPSVLDIPEPIDHAFVMTAARHVPQVLADCARKGVPVASIYSDGFAEIGQQGAQAQRELIEQARRDGLRVLGPNSIGTANAHTGGVVSVNAVFEMDVLPRGDISLVSQSGSMMGSLLSRAAARGFGFAKSVSVGNESDISVGEVVDSLVDDPDTRVILLFLETLRDAQTLGTALDRARAAGKPVIAYKLGRSEQGDALSQSHTGAMAGNDGAIGAFFSAHGVMRVNVLEALLELAPLARAYAAARPRRGAANLRRIAVITTTGGGAATVVDNLGLRGFTAVAPPAEFVTHMAGRGLNIRSTPVIDLTLAASSAQYLDLLEQLLQADWCDAVLSVVGSSAQFHPQLAVRPILECAKPPGRPLAAFLAPEAGESLSILLGHGIAAFRTPESCADALAAFFESPDEPISCGSQAAVSLPDELPRHGPLNEAEAGLLFRALGMPMARSQWLRQAGQAHDVAYPVAVKVVSRDILHKTDAGGVRIGLADAEALSAAMESMSGDVARACPQARLEGFLVQAMERGLIELILGYRHDPLVGPTVLLGAGGVTAELMPDYALRLAPVSREQAMEMINEVRHIQLVRGYRGLPQAELGPLADAVAAFSRLACLPGQPVAEAEINPLFVQRDAVVAVDAVAVWREEAGGVAEGVQPAA</sequence>
<evidence type="ECO:0000313" key="6">
    <source>
        <dbReference type="EMBL" id="OWT60242.1"/>
    </source>
</evidence>
<dbReference type="InterPro" id="IPR016102">
    <property type="entry name" value="Succinyl-CoA_synth-like"/>
</dbReference>
<organism evidence="6 7">
    <name type="scientific">Candidimonas nitroreducens</name>
    <dbReference type="NCBI Taxonomy" id="683354"/>
    <lineage>
        <taxon>Bacteria</taxon>
        <taxon>Pseudomonadati</taxon>
        <taxon>Pseudomonadota</taxon>
        <taxon>Betaproteobacteria</taxon>
        <taxon>Burkholderiales</taxon>
        <taxon>Alcaligenaceae</taxon>
        <taxon>Candidimonas</taxon>
    </lineage>
</organism>
<dbReference type="Gene3D" id="3.30.470.20">
    <property type="entry name" value="ATP-grasp fold, B domain"/>
    <property type="match status" value="1"/>
</dbReference>
<dbReference type="Pfam" id="PF13607">
    <property type="entry name" value="Succ_CoA_lig"/>
    <property type="match status" value="1"/>
</dbReference>
<dbReference type="Gene3D" id="3.40.50.720">
    <property type="entry name" value="NAD(P)-binding Rossmann-like Domain"/>
    <property type="match status" value="1"/>
</dbReference>
<dbReference type="RefSeq" id="WP_088603499.1">
    <property type="nucleotide sequence ID" value="NZ_NJIH01000006.1"/>
</dbReference>
<protein>
    <submittedName>
        <fullName evidence="6">Acyl-CoA synthetase</fullName>
    </submittedName>
</protein>
<dbReference type="PANTHER" id="PTHR43334">
    <property type="entry name" value="ACETATE--COA LIGASE [ADP-FORMING]"/>
    <property type="match status" value="1"/>
</dbReference>
<dbReference type="SMART" id="SM00881">
    <property type="entry name" value="CoA_binding"/>
    <property type="match status" value="1"/>
</dbReference>
<evidence type="ECO:0000256" key="1">
    <source>
        <dbReference type="ARBA" id="ARBA00022598"/>
    </source>
</evidence>